<gene>
    <name evidence="4" type="ORF">DEJ47_35170</name>
</gene>
<evidence type="ECO:0000313" key="5">
    <source>
        <dbReference type="Proteomes" id="UP000323046"/>
    </source>
</evidence>
<organism evidence="4 5">
    <name type="scientific">Streptomyces venezuelae</name>
    <dbReference type="NCBI Taxonomy" id="54571"/>
    <lineage>
        <taxon>Bacteria</taxon>
        <taxon>Bacillati</taxon>
        <taxon>Actinomycetota</taxon>
        <taxon>Actinomycetes</taxon>
        <taxon>Kitasatosporales</taxon>
        <taxon>Streptomycetaceae</taxon>
        <taxon>Streptomyces</taxon>
    </lineage>
</organism>
<dbReference type="OrthoDB" id="3296948at2"/>
<evidence type="ECO:0000256" key="1">
    <source>
        <dbReference type="SAM" id="MobiDB-lite"/>
    </source>
</evidence>
<evidence type="ECO:0000259" key="3">
    <source>
        <dbReference type="PROSITE" id="PS50921"/>
    </source>
</evidence>
<proteinExistence type="predicted"/>
<dbReference type="EMBL" id="CP029193">
    <property type="protein sequence ID" value="QES30964.1"/>
    <property type="molecule type" value="Genomic_DNA"/>
</dbReference>
<dbReference type="InterPro" id="IPR002645">
    <property type="entry name" value="STAS_dom"/>
</dbReference>
<dbReference type="CDD" id="cd07043">
    <property type="entry name" value="STAS_anti-anti-sigma_factors"/>
    <property type="match status" value="1"/>
</dbReference>
<dbReference type="InterPro" id="IPR011006">
    <property type="entry name" value="CheY-like_superfamily"/>
</dbReference>
<dbReference type="InterPro" id="IPR058548">
    <property type="entry name" value="MlaB-like_STAS"/>
</dbReference>
<accession>A0A5P2BKK2</accession>
<dbReference type="Gene3D" id="1.10.10.10">
    <property type="entry name" value="Winged helix-like DNA-binding domain superfamily/Winged helix DNA-binding domain"/>
    <property type="match status" value="1"/>
</dbReference>
<dbReference type="Pfam" id="PF13466">
    <property type="entry name" value="STAS_2"/>
    <property type="match status" value="1"/>
</dbReference>
<dbReference type="Pfam" id="PF03861">
    <property type="entry name" value="ANTAR"/>
    <property type="match status" value="1"/>
</dbReference>
<dbReference type="Proteomes" id="UP000323046">
    <property type="component" value="Chromosome"/>
</dbReference>
<evidence type="ECO:0000259" key="2">
    <source>
        <dbReference type="PROSITE" id="PS50801"/>
    </source>
</evidence>
<dbReference type="InterPro" id="IPR036388">
    <property type="entry name" value="WH-like_DNA-bd_sf"/>
</dbReference>
<feature type="region of interest" description="Disordered" evidence="1">
    <location>
        <begin position="122"/>
        <end position="164"/>
    </location>
</feature>
<dbReference type="AlphaFoldDB" id="A0A5P2BKK2"/>
<reference evidence="4 5" key="1">
    <citation type="submission" date="2018-05" db="EMBL/GenBank/DDBJ databases">
        <title>Streptomyces venezuelae.</title>
        <authorList>
            <person name="Kim W."/>
            <person name="Lee N."/>
            <person name="Cho B.-K."/>
        </authorList>
    </citation>
    <scope>NUCLEOTIDE SEQUENCE [LARGE SCALE GENOMIC DNA]</scope>
    <source>
        <strain evidence="4 5">ATCC 14583</strain>
    </source>
</reference>
<feature type="domain" description="STAS" evidence="2">
    <location>
        <begin position="42"/>
        <end position="120"/>
    </location>
</feature>
<dbReference type="Gene3D" id="3.30.750.24">
    <property type="entry name" value="STAS domain"/>
    <property type="match status" value="1"/>
</dbReference>
<dbReference type="InterPro" id="IPR036513">
    <property type="entry name" value="STAS_dom_sf"/>
</dbReference>
<keyword evidence="5" id="KW-1185">Reference proteome</keyword>
<dbReference type="SUPFAM" id="SSF52091">
    <property type="entry name" value="SpoIIaa-like"/>
    <property type="match status" value="1"/>
</dbReference>
<dbReference type="SUPFAM" id="SSF52172">
    <property type="entry name" value="CheY-like"/>
    <property type="match status" value="1"/>
</dbReference>
<dbReference type="RefSeq" id="WP_150175157.1">
    <property type="nucleotide sequence ID" value="NZ_CP029193.1"/>
</dbReference>
<feature type="region of interest" description="Disordered" evidence="1">
    <location>
        <begin position="248"/>
        <end position="284"/>
    </location>
</feature>
<sequence>MPKPASTRQPFGNEGGEHSQGSRIPLASPPRDGSAAGGRRSLAVRGELDLDTGQRLRIDLDRALANAAHGLDLDLSGVEFCDCSGLNLLLGLRQHAVQEGKAVVIRHSSPVVDRLLELTGTRGLFMPPEPEPEPEPDPESTPKPEAVEAPGPVVREASQPERSEQELHIVVAQLRRAMQTRPTIDLARGILMSTFNLSPEAAWDALVTASQNTNTKLHVLAGDVVGTVQGGALPDAVRKQLDAAITKAGRAHAARPAHAGPRTEPLPDLAVSAVDPSPPTDGVP</sequence>
<dbReference type="GO" id="GO:0003723">
    <property type="term" value="F:RNA binding"/>
    <property type="evidence" value="ECO:0007669"/>
    <property type="project" value="InterPro"/>
</dbReference>
<name>A0A5P2BKK2_STRVZ</name>
<dbReference type="SMART" id="SM01012">
    <property type="entry name" value="ANTAR"/>
    <property type="match status" value="1"/>
</dbReference>
<evidence type="ECO:0000313" key="4">
    <source>
        <dbReference type="EMBL" id="QES30964.1"/>
    </source>
</evidence>
<dbReference type="PANTHER" id="PTHR35849">
    <property type="entry name" value="BLR2341 PROTEIN"/>
    <property type="match status" value="1"/>
</dbReference>
<feature type="compositionally biased region" description="Polar residues" evidence="1">
    <location>
        <begin position="1"/>
        <end position="10"/>
    </location>
</feature>
<feature type="domain" description="ANTAR" evidence="3">
    <location>
        <begin position="164"/>
        <end position="225"/>
    </location>
</feature>
<feature type="region of interest" description="Disordered" evidence="1">
    <location>
        <begin position="1"/>
        <end position="40"/>
    </location>
</feature>
<dbReference type="InterPro" id="IPR005561">
    <property type="entry name" value="ANTAR"/>
</dbReference>
<dbReference type="InterPro" id="IPR052746">
    <property type="entry name" value="MlaB_ABC_Transporter"/>
</dbReference>
<dbReference type="PANTHER" id="PTHR35849:SF2">
    <property type="entry name" value="BLR2341 PROTEIN"/>
    <property type="match status" value="1"/>
</dbReference>
<dbReference type="PROSITE" id="PS50801">
    <property type="entry name" value="STAS"/>
    <property type="match status" value="1"/>
</dbReference>
<protein>
    <submittedName>
        <fullName evidence="4">Antitermination regulator</fullName>
    </submittedName>
</protein>
<dbReference type="PROSITE" id="PS50921">
    <property type="entry name" value="ANTAR"/>
    <property type="match status" value="1"/>
</dbReference>